<dbReference type="RefSeq" id="WP_010918804.1">
    <property type="nucleotide sequence ID" value="NC_011916.1"/>
</dbReference>
<evidence type="ECO:0000313" key="2">
    <source>
        <dbReference type="EMBL" id="ACL94433.1"/>
    </source>
</evidence>
<dbReference type="PANTHER" id="PTHR43883">
    <property type="entry name" value="SLR0207 PROTEIN"/>
    <property type="match status" value="1"/>
</dbReference>
<dbReference type="Proteomes" id="UP000001364">
    <property type="component" value="Chromosome"/>
</dbReference>
<gene>
    <name evidence="2" type="ordered locus">CCNA_00968</name>
</gene>
<dbReference type="InterPro" id="IPR027417">
    <property type="entry name" value="P-loop_NTPase"/>
</dbReference>
<dbReference type="Gene3D" id="3.90.1200.10">
    <property type="match status" value="1"/>
</dbReference>
<evidence type="ECO:0000259" key="1">
    <source>
        <dbReference type="Pfam" id="PF01636"/>
    </source>
</evidence>
<dbReference type="Gene3D" id="3.40.50.300">
    <property type="entry name" value="P-loop containing nucleotide triphosphate hydrolases"/>
    <property type="match status" value="1"/>
</dbReference>
<feature type="domain" description="Aminoglycoside phosphotransferase" evidence="1">
    <location>
        <begin position="69"/>
        <end position="271"/>
    </location>
</feature>
<dbReference type="PhylomeDB" id="A0A0H3C6T3"/>
<accession>A0A0H3C6T3</accession>
<keyword evidence="2" id="KW-0808">Transferase</keyword>
<proteinExistence type="predicted"/>
<protein>
    <submittedName>
        <fullName evidence="2">Gluconate kinase</fullName>
    </submittedName>
</protein>
<dbReference type="SUPFAM" id="SSF56112">
    <property type="entry name" value="Protein kinase-like (PK-like)"/>
    <property type="match status" value="1"/>
</dbReference>
<dbReference type="GO" id="GO:0016301">
    <property type="term" value="F:kinase activity"/>
    <property type="evidence" value="ECO:0007669"/>
    <property type="project" value="UniProtKB-KW"/>
</dbReference>
<dbReference type="SUPFAM" id="SSF52540">
    <property type="entry name" value="P-loop containing nucleoside triphosphate hydrolases"/>
    <property type="match status" value="1"/>
</dbReference>
<dbReference type="OrthoDB" id="9810277at2"/>
<keyword evidence="2" id="KW-0418">Kinase</keyword>
<dbReference type="GeneID" id="7333098"/>
<dbReference type="RefSeq" id="YP_002516341.1">
    <property type="nucleotide sequence ID" value="NC_011916.1"/>
</dbReference>
<dbReference type="SMR" id="A0A0H3C6T3"/>
<dbReference type="HOGENOM" id="CLU_026771_1_0_5"/>
<dbReference type="PATRIC" id="fig|565050.3.peg.950"/>
<dbReference type="Pfam" id="PF01636">
    <property type="entry name" value="APH"/>
    <property type="match status" value="1"/>
</dbReference>
<reference evidence="2 3" key="1">
    <citation type="journal article" date="2010" name="J. Bacteriol.">
        <title>The genetic basis of laboratory adaptation in Caulobacter crescentus.</title>
        <authorList>
            <person name="Marks M.E."/>
            <person name="Castro-Rojas C.M."/>
            <person name="Teiling C."/>
            <person name="Du L."/>
            <person name="Kapatral V."/>
            <person name="Walunas T.L."/>
            <person name="Crosson S."/>
        </authorList>
    </citation>
    <scope>NUCLEOTIDE SEQUENCE [LARGE SCALE GENOMIC DNA]</scope>
    <source>
        <strain evidence="3">NA1000 / CB15N</strain>
    </source>
</reference>
<organism evidence="2 3">
    <name type="scientific">Caulobacter vibrioides (strain NA1000 / CB15N)</name>
    <name type="common">Caulobacter crescentus</name>
    <dbReference type="NCBI Taxonomy" id="565050"/>
    <lineage>
        <taxon>Bacteria</taxon>
        <taxon>Pseudomonadati</taxon>
        <taxon>Pseudomonadota</taxon>
        <taxon>Alphaproteobacteria</taxon>
        <taxon>Caulobacterales</taxon>
        <taxon>Caulobacteraceae</taxon>
        <taxon>Caulobacter</taxon>
    </lineage>
</organism>
<dbReference type="InterPro" id="IPR002575">
    <property type="entry name" value="Aminoglycoside_PTrfase"/>
</dbReference>
<dbReference type="AlphaFoldDB" id="A0A0H3C6T3"/>
<dbReference type="EMBL" id="CP001340">
    <property type="protein sequence ID" value="ACL94433.1"/>
    <property type="molecule type" value="Genomic_DNA"/>
</dbReference>
<sequence>MIKDAEAAREQEVAAWFGERAENTIETSCARVFLIGESAFKVKRPVDFGFLDYSTLELRRWALERELTFNRAAAPDIYREVRRLTRATDGGIEIDGEGEIVEYLLEMRRFDQNGVLATQPWAIDDALEDSLGRTVARFHAGASLRPQGGGVSALGYTIRSNANLLRGLAPRLGKQAVERLVHETDLALERLGPLLDARAGEGFARHCHGDLHLGNILIENGQPILFDCIEFNDTLSDIDIQYDLAFLLMDLDFRRRRDAAGRVLNAYLDEAARTFGEGLWTGLAALPLMLSVRAAVRTHVWAYTGDDEAARAYLQTALEHLAPRPVSLVAAGGLSGSGKSTFSRVCAPGLGSAPGAVVLRTDEIRKRLWGVPSLQRLPREAYTPEMSARVYDQLFQDAELCLKAGRSVVLDAVFLKPEERARAEVLAKTCDVAFLGVWLEAPPEVLRARVAARVDDASDADVAVLENQLTRDAGEITWRKVDTVSAFEDEARALAEAMG</sequence>
<dbReference type="InterPro" id="IPR052732">
    <property type="entry name" value="Cell-binding_unc_protein"/>
</dbReference>
<dbReference type="InterPro" id="IPR011009">
    <property type="entry name" value="Kinase-like_dom_sf"/>
</dbReference>
<dbReference type="KEGG" id="ccs:CCNA_00968"/>
<keyword evidence="3" id="KW-1185">Reference proteome</keyword>
<dbReference type="PANTHER" id="PTHR43883:SF1">
    <property type="entry name" value="GLUCONOKINASE"/>
    <property type="match status" value="1"/>
</dbReference>
<dbReference type="Pfam" id="PF13671">
    <property type="entry name" value="AAA_33"/>
    <property type="match status" value="1"/>
</dbReference>
<evidence type="ECO:0000313" key="3">
    <source>
        <dbReference type="Proteomes" id="UP000001364"/>
    </source>
</evidence>
<name>A0A0H3C6T3_CAUVN</name>